<protein>
    <submittedName>
        <fullName evidence="2">Uncharacterized protein</fullName>
    </submittedName>
</protein>
<feature type="region of interest" description="Disordered" evidence="1">
    <location>
        <begin position="26"/>
        <end position="98"/>
    </location>
</feature>
<dbReference type="AlphaFoldDB" id="A0A1V6R1W0"/>
<organism evidence="2 3">
    <name type="scientific">Penicillium solitum</name>
    <dbReference type="NCBI Taxonomy" id="60172"/>
    <lineage>
        <taxon>Eukaryota</taxon>
        <taxon>Fungi</taxon>
        <taxon>Dikarya</taxon>
        <taxon>Ascomycota</taxon>
        <taxon>Pezizomycotina</taxon>
        <taxon>Eurotiomycetes</taxon>
        <taxon>Eurotiomycetidae</taxon>
        <taxon>Eurotiales</taxon>
        <taxon>Aspergillaceae</taxon>
        <taxon>Penicillium</taxon>
    </lineage>
</organism>
<name>A0A1V6R1W0_9EURO</name>
<feature type="compositionally biased region" description="Basic residues" evidence="1">
    <location>
        <begin position="78"/>
        <end position="88"/>
    </location>
</feature>
<sequence>MTIICRCLNKCLGICRRSRRGQKDPVLPVAEPKRGTDGVPKVVHPARRTGPVPPPLKNSEIVLNPRPAQYSNTTQMERRRRVSGRGRVTRPGQAPKLKLSQAARVQLGEAANAKPVQAPNPKTVQAAKSKPGQAQTADGDSEGNISDEEYPPLPPSREGSHTGITPEMSDIDINEPRDIDDINIPDAEPGDEVFSYPSPDIPMTPVPQGEQASERAPVSRKRGHIEDIAQEGQEGSPDTTSEDTPAPAKRARTDEASVQTPAQVAAGPRLSPPTLPPSPPPPVENPPSSSGSGFDDLDDALWPEPTEEELTTYRRKGAQLVAWLEDPNEPDCNIAQATITLEDMLNNLPEAYRYQVRQSYFQNVDNYLEGGDPESIGLTIDGNRYRFTLLVNRVNDPDILARYGTDNARFHSVE</sequence>
<feature type="compositionally biased region" description="Acidic residues" evidence="1">
    <location>
        <begin position="139"/>
        <end position="150"/>
    </location>
</feature>
<keyword evidence="3" id="KW-1185">Reference proteome</keyword>
<dbReference type="STRING" id="60172.A0A1V6R1W0"/>
<feature type="compositionally biased region" description="Pro residues" evidence="1">
    <location>
        <begin position="270"/>
        <end position="285"/>
    </location>
</feature>
<accession>A0A1V6R1W0</accession>
<dbReference type="Proteomes" id="UP000191612">
    <property type="component" value="Unassembled WGS sequence"/>
</dbReference>
<gene>
    <name evidence="2" type="ORF">PENSOL_c021G08290</name>
</gene>
<dbReference type="EMBL" id="MDYO01000021">
    <property type="protein sequence ID" value="OQD95257.1"/>
    <property type="molecule type" value="Genomic_DNA"/>
</dbReference>
<reference evidence="3" key="1">
    <citation type="journal article" date="2017" name="Nat. Microbiol.">
        <title>Global analysis of biosynthetic gene clusters reveals vast potential of secondary metabolite production in Penicillium species.</title>
        <authorList>
            <person name="Nielsen J.C."/>
            <person name="Grijseels S."/>
            <person name="Prigent S."/>
            <person name="Ji B."/>
            <person name="Dainat J."/>
            <person name="Nielsen K.F."/>
            <person name="Frisvad J.C."/>
            <person name="Workman M."/>
            <person name="Nielsen J."/>
        </authorList>
    </citation>
    <scope>NUCLEOTIDE SEQUENCE [LARGE SCALE GENOMIC DNA]</scope>
    <source>
        <strain evidence="3">IBT 29525</strain>
    </source>
</reference>
<evidence type="ECO:0000256" key="1">
    <source>
        <dbReference type="SAM" id="MobiDB-lite"/>
    </source>
</evidence>
<feature type="region of interest" description="Disordered" evidence="1">
    <location>
        <begin position="110"/>
        <end position="301"/>
    </location>
</feature>
<evidence type="ECO:0000313" key="2">
    <source>
        <dbReference type="EMBL" id="OQD95257.1"/>
    </source>
</evidence>
<comment type="caution">
    <text evidence="2">The sequence shown here is derived from an EMBL/GenBank/DDBJ whole genome shotgun (WGS) entry which is preliminary data.</text>
</comment>
<proteinExistence type="predicted"/>
<evidence type="ECO:0000313" key="3">
    <source>
        <dbReference type="Proteomes" id="UP000191612"/>
    </source>
</evidence>